<reference evidence="1" key="1">
    <citation type="submission" date="2021-06" db="EMBL/GenBank/DDBJ databases">
        <authorList>
            <person name="Kallberg Y."/>
            <person name="Tangrot J."/>
            <person name="Rosling A."/>
        </authorList>
    </citation>
    <scope>NUCLEOTIDE SEQUENCE</scope>
    <source>
        <strain evidence="1">MA453B</strain>
    </source>
</reference>
<keyword evidence="2" id="KW-1185">Reference proteome</keyword>
<proteinExistence type="predicted"/>
<evidence type="ECO:0000313" key="1">
    <source>
        <dbReference type="EMBL" id="CAG8517547.1"/>
    </source>
</evidence>
<comment type="caution">
    <text evidence="1">The sequence shown here is derived from an EMBL/GenBank/DDBJ whole genome shotgun (WGS) entry which is preliminary data.</text>
</comment>
<evidence type="ECO:0000313" key="2">
    <source>
        <dbReference type="Proteomes" id="UP000789405"/>
    </source>
</evidence>
<sequence>RDNYPVLLSKTWYFKANLDIYQRCGKNKLFQIHIKHKHNEIAKECIFENAKYVVFNNTISQRIYRKIQISPPQLLQFLMPIMPNKRIVEYEKVK</sequence>
<accession>A0A9N9A2S2</accession>
<dbReference type="Proteomes" id="UP000789405">
    <property type="component" value="Unassembled WGS sequence"/>
</dbReference>
<gene>
    <name evidence="1" type="ORF">DERYTH_LOCUS3703</name>
</gene>
<dbReference type="AlphaFoldDB" id="A0A9N9A2S2"/>
<name>A0A9N9A2S2_9GLOM</name>
<organism evidence="1 2">
    <name type="scientific">Dentiscutata erythropus</name>
    <dbReference type="NCBI Taxonomy" id="1348616"/>
    <lineage>
        <taxon>Eukaryota</taxon>
        <taxon>Fungi</taxon>
        <taxon>Fungi incertae sedis</taxon>
        <taxon>Mucoromycota</taxon>
        <taxon>Glomeromycotina</taxon>
        <taxon>Glomeromycetes</taxon>
        <taxon>Diversisporales</taxon>
        <taxon>Gigasporaceae</taxon>
        <taxon>Dentiscutata</taxon>
    </lineage>
</organism>
<dbReference type="EMBL" id="CAJVPY010001339">
    <property type="protein sequence ID" value="CAG8517547.1"/>
    <property type="molecule type" value="Genomic_DNA"/>
</dbReference>
<protein>
    <submittedName>
        <fullName evidence="1">12896_t:CDS:1</fullName>
    </submittedName>
</protein>
<feature type="non-terminal residue" evidence="1">
    <location>
        <position position="1"/>
    </location>
</feature>